<sequence>MICRGCLQSALQSAILCTASPISNLRPSARPRCSFTSCRQALCCPVSPTVQPAVVACRQCRSGSARLTLPHSVCRYVSPLSLSSLMSWAEVATAGASTPTLSASSPTRAIVRPHRSASLALSIHASRCFAGFNRLCYFWPLTECFLASLCPRFPYIDFSPSDLLHTPLIFAVNVQCRCLLHPCGHHTKATQRILQDGAVPSTLHPVQPQYWTPPCFDRAQRCGSEAWRFGPPTYTPERTCPKLPHAAPVIRVLYQSSSAQYVS</sequence>
<gene>
    <name evidence="1" type="ORF">BDV96DRAFT_241423</name>
</gene>
<accession>A0A6A5YPP6</accession>
<proteinExistence type="predicted"/>
<keyword evidence="2" id="KW-1185">Reference proteome</keyword>
<organism evidence="1 2">
    <name type="scientific">Lophiotrema nucula</name>
    <dbReference type="NCBI Taxonomy" id="690887"/>
    <lineage>
        <taxon>Eukaryota</taxon>
        <taxon>Fungi</taxon>
        <taxon>Dikarya</taxon>
        <taxon>Ascomycota</taxon>
        <taxon>Pezizomycotina</taxon>
        <taxon>Dothideomycetes</taxon>
        <taxon>Pleosporomycetidae</taxon>
        <taxon>Pleosporales</taxon>
        <taxon>Lophiotremataceae</taxon>
        <taxon>Lophiotrema</taxon>
    </lineage>
</organism>
<dbReference type="EMBL" id="ML977343">
    <property type="protein sequence ID" value="KAF2109209.1"/>
    <property type="molecule type" value="Genomic_DNA"/>
</dbReference>
<protein>
    <submittedName>
        <fullName evidence="1">Uncharacterized protein</fullName>
    </submittedName>
</protein>
<dbReference type="AlphaFoldDB" id="A0A6A5YPP6"/>
<name>A0A6A5YPP6_9PLEO</name>
<dbReference type="Proteomes" id="UP000799770">
    <property type="component" value="Unassembled WGS sequence"/>
</dbReference>
<reference evidence="1" key="1">
    <citation type="journal article" date="2020" name="Stud. Mycol.">
        <title>101 Dothideomycetes genomes: a test case for predicting lifestyles and emergence of pathogens.</title>
        <authorList>
            <person name="Haridas S."/>
            <person name="Albert R."/>
            <person name="Binder M."/>
            <person name="Bloem J."/>
            <person name="Labutti K."/>
            <person name="Salamov A."/>
            <person name="Andreopoulos B."/>
            <person name="Baker S."/>
            <person name="Barry K."/>
            <person name="Bills G."/>
            <person name="Bluhm B."/>
            <person name="Cannon C."/>
            <person name="Castanera R."/>
            <person name="Culley D."/>
            <person name="Daum C."/>
            <person name="Ezra D."/>
            <person name="Gonzalez J."/>
            <person name="Henrissat B."/>
            <person name="Kuo A."/>
            <person name="Liang C."/>
            <person name="Lipzen A."/>
            <person name="Lutzoni F."/>
            <person name="Magnuson J."/>
            <person name="Mondo S."/>
            <person name="Nolan M."/>
            <person name="Ohm R."/>
            <person name="Pangilinan J."/>
            <person name="Park H.-J."/>
            <person name="Ramirez L."/>
            <person name="Alfaro M."/>
            <person name="Sun H."/>
            <person name="Tritt A."/>
            <person name="Yoshinaga Y."/>
            <person name="Zwiers L.-H."/>
            <person name="Turgeon B."/>
            <person name="Goodwin S."/>
            <person name="Spatafora J."/>
            <person name="Crous P."/>
            <person name="Grigoriev I."/>
        </authorList>
    </citation>
    <scope>NUCLEOTIDE SEQUENCE</scope>
    <source>
        <strain evidence="1">CBS 627.86</strain>
    </source>
</reference>
<evidence type="ECO:0000313" key="1">
    <source>
        <dbReference type="EMBL" id="KAF2109209.1"/>
    </source>
</evidence>
<evidence type="ECO:0000313" key="2">
    <source>
        <dbReference type="Proteomes" id="UP000799770"/>
    </source>
</evidence>